<evidence type="ECO:0000256" key="3">
    <source>
        <dbReference type="ARBA" id="ARBA00022782"/>
    </source>
</evidence>
<dbReference type="InterPro" id="IPR008283">
    <property type="entry name" value="Peptidase_M17_N"/>
</dbReference>
<dbReference type="AlphaFoldDB" id="A0AA35YWJ8"/>
<dbReference type="Gene3D" id="3.40.220.10">
    <property type="entry name" value="Leucine Aminopeptidase, subunit E, domain 1"/>
    <property type="match status" value="1"/>
</dbReference>
<dbReference type="Pfam" id="PF02789">
    <property type="entry name" value="Peptidase_M17_N"/>
    <property type="match status" value="1"/>
</dbReference>
<keyword evidence="2" id="KW-0217">Developmental protein</keyword>
<feature type="coiled-coil region" evidence="6">
    <location>
        <begin position="452"/>
        <end position="486"/>
    </location>
</feature>
<proteinExistence type="inferred from homology"/>
<dbReference type="EMBL" id="OX465080">
    <property type="protein sequence ID" value="CAI9281182.1"/>
    <property type="molecule type" value="Genomic_DNA"/>
</dbReference>
<keyword evidence="5" id="KW-0287">Flowering</keyword>
<accession>A0AA35YWJ8</accession>
<dbReference type="PANTHER" id="PTHR33405">
    <property type="entry name" value="PROTEIN FLX-LIKE 2"/>
    <property type="match status" value="1"/>
</dbReference>
<protein>
    <recommendedName>
        <fullName evidence="7">Peptidase M17 leucyl aminopeptidase N-terminal domain-containing protein</fullName>
    </recommendedName>
</protein>
<dbReference type="PANTHER" id="PTHR33405:SF7">
    <property type="entry name" value="PROTEIN FLX-LIKE 1"/>
    <property type="match status" value="1"/>
</dbReference>
<evidence type="ECO:0000313" key="9">
    <source>
        <dbReference type="Proteomes" id="UP001177003"/>
    </source>
</evidence>
<sequence length="537" mass="58961">MHFLYSLTHTHSAIRELNSWSRQLRGLRLLTLKTPMILRFFVPDIKEGLGFYVLDLTSVHLRTSAFISACSGEQRYPLFLLESSYKSIVLFSKRKTYGSYSSHDHSLPHPSCRNRIPQGTTLKLDLSFDLLTSLNCSTNCLLVCVRLSPFVLKHERSLSGLGTKRVSLIGLGKSPITSSSSISAYRCLGESIASSAKASQANNVVVALASSHDLTSKLKLTTASTIAIGALLGTYEDNRFKSESKKPSLKSIDSLNLGGGPELEKKLNYIEHIFSGVILGKELVNAPPTVLTLGVLAEEVEIQDNSNEVVASSGPLLEVLLQKAAICCTAMHRGAALAAMSYISCFLEFGVSSLLESVTYNSASMVVQVISHSREGIVSNVVFTNLQLSCNSWRPYAGLVKKQNGILFSLGILFLVFGCLQTYKSATMRELYEKSAKMERDLHGVEAMCADLIQLHDDIKELTSTRQKLTSQVQGMTQDLARATADMQQVPGLKAAIEHEKKGHAENYEHGQVMERNLLSMACEVEKLRVEMANAEK</sequence>
<feature type="domain" description="Peptidase M17 leucyl aminopeptidase N-terminal" evidence="7">
    <location>
        <begin position="156"/>
        <end position="243"/>
    </location>
</feature>
<dbReference type="GO" id="GO:0006508">
    <property type="term" value="P:proteolysis"/>
    <property type="evidence" value="ECO:0007669"/>
    <property type="project" value="InterPro"/>
</dbReference>
<keyword evidence="4 6" id="KW-0175">Coiled coil</keyword>
<evidence type="ECO:0000313" key="8">
    <source>
        <dbReference type="EMBL" id="CAI9281182.1"/>
    </source>
</evidence>
<dbReference type="SUPFAM" id="SSF52949">
    <property type="entry name" value="Macro domain-like"/>
    <property type="match status" value="1"/>
</dbReference>
<evidence type="ECO:0000256" key="2">
    <source>
        <dbReference type="ARBA" id="ARBA00022473"/>
    </source>
</evidence>
<dbReference type="Proteomes" id="UP001177003">
    <property type="component" value="Chromosome 4"/>
</dbReference>
<keyword evidence="3" id="KW-0221">Differentiation</keyword>
<dbReference type="GO" id="GO:0030154">
    <property type="term" value="P:cell differentiation"/>
    <property type="evidence" value="ECO:0007669"/>
    <property type="project" value="UniProtKB-KW"/>
</dbReference>
<dbReference type="GO" id="GO:0009908">
    <property type="term" value="P:flower development"/>
    <property type="evidence" value="ECO:0007669"/>
    <property type="project" value="UniProtKB-KW"/>
</dbReference>
<dbReference type="InterPro" id="IPR011989">
    <property type="entry name" value="ARM-like"/>
</dbReference>
<dbReference type="GO" id="GO:0070006">
    <property type="term" value="F:metalloaminopeptidase activity"/>
    <property type="evidence" value="ECO:0007669"/>
    <property type="project" value="InterPro"/>
</dbReference>
<keyword evidence="9" id="KW-1185">Reference proteome</keyword>
<comment type="similarity">
    <text evidence="1">Belongs to the FLX family.</text>
</comment>
<dbReference type="InterPro" id="IPR043472">
    <property type="entry name" value="Macro_dom-like"/>
</dbReference>
<name>A0AA35YWJ8_LACSI</name>
<reference evidence="8" key="1">
    <citation type="submission" date="2023-04" db="EMBL/GenBank/DDBJ databases">
        <authorList>
            <person name="Vijverberg K."/>
            <person name="Xiong W."/>
            <person name="Schranz E."/>
        </authorList>
    </citation>
    <scope>NUCLEOTIDE SEQUENCE</scope>
</reference>
<evidence type="ECO:0000256" key="6">
    <source>
        <dbReference type="SAM" id="Coils"/>
    </source>
</evidence>
<evidence type="ECO:0000256" key="1">
    <source>
        <dbReference type="ARBA" id="ARBA00005405"/>
    </source>
</evidence>
<dbReference type="Gene3D" id="1.25.10.10">
    <property type="entry name" value="Leucine-rich Repeat Variant"/>
    <property type="match status" value="1"/>
</dbReference>
<dbReference type="InterPro" id="IPR040353">
    <property type="entry name" value="FLX/FLX-like"/>
</dbReference>
<evidence type="ECO:0000259" key="7">
    <source>
        <dbReference type="Pfam" id="PF02789"/>
    </source>
</evidence>
<organism evidence="8 9">
    <name type="scientific">Lactuca saligna</name>
    <name type="common">Willowleaf lettuce</name>
    <dbReference type="NCBI Taxonomy" id="75948"/>
    <lineage>
        <taxon>Eukaryota</taxon>
        <taxon>Viridiplantae</taxon>
        <taxon>Streptophyta</taxon>
        <taxon>Embryophyta</taxon>
        <taxon>Tracheophyta</taxon>
        <taxon>Spermatophyta</taxon>
        <taxon>Magnoliopsida</taxon>
        <taxon>eudicotyledons</taxon>
        <taxon>Gunneridae</taxon>
        <taxon>Pentapetalae</taxon>
        <taxon>asterids</taxon>
        <taxon>campanulids</taxon>
        <taxon>Asterales</taxon>
        <taxon>Asteraceae</taxon>
        <taxon>Cichorioideae</taxon>
        <taxon>Cichorieae</taxon>
        <taxon>Lactucinae</taxon>
        <taxon>Lactuca</taxon>
    </lineage>
</organism>
<evidence type="ECO:0000256" key="5">
    <source>
        <dbReference type="ARBA" id="ARBA00023089"/>
    </source>
</evidence>
<evidence type="ECO:0000256" key="4">
    <source>
        <dbReference type="ARBA" id="ARBA00023054"/>
    </source>
</evidence>
<gene>
    <name evidence="8" type="ORF">LSALG_LOCUS20895</name>
</gene>